<comment type="caution">
    <text evidence="2">The sequence shown here is derived from an EMBL/GenBank/DDBJ whole genome shotgun (WGS) entry which is preliminary data.</text>
</comment>
<evidence type="ECO:0000256" key="1">
    <source>
        <dbReference type="SAM" id="Phobius"/>
    </source>
</evidence>
<keyword evidence="1" id="KW-1133">Transmembrane helix</keyword>
<feature type="transmembrane region" description="Helical" evidence="1">
    <location>
        <begin position="21"/>
        <end position="44"/>
    </location>
</feature>
<protein>
    <submittedName>
        <fullName evidence="2">Uncharacterized protein</fullName>
    </submittedName>
</protein>
<keyword evidence="3" id="KW-1185">Reference proteome</keyword>
<proteinExistence type="predicted"/>
<evidence type="ECO:0000313" key="2">
    <source>
        <dbReference type="EMBL" id="KVH92163.1"/>
    </source>
</evidence>
<reference evidence="2 3" key="1">
    <citation type="journal article" date="2016" name="Sci. Rep.">
        <title>The genome sequence of the outbreeding globe artichoke constructed de novo incorporating a phase-aware low-pass sequencing strategy of F1 progeny.</title>
        <authorList>
            <person name="Scaglione D."/>
            <person name="Reyes-Chin-Wo S."/>
            <person name="Acquadro A."/>
            <person name="Froenicke L."/>
            <person name="Portis E."/>
            <person name="Beitel C."/>
            <person name="Tirone M."/>
            <person name="Mauro R."/>
            <person name="Lo Monaco A."/>
            <person name="Mauromicale G."/>
            <person name="Faccioli P."/>
            <person name="Cattivelli L."/>
            <person name="Rieseberg L."/>
            <person name="Michelmore R."/>
            <person name="Lanteri S."/>
        </authorList>
    </citation>
    <scope>NUCLEOTIDE SEQUENCE [LARGE SCALE GENOMIC DNA]</scope>
    <source>
        <strain evidence="2">2C</strain>
    </source>
</reference>
<dbReference type="PANTHER" id="PTHR33430:SF7">
    <property type="entry name" value="OS07G0240400 PROTEIN"/>
    <property type="match status" value="1"/>
</dbReference>
<accession>A0A103XJZ0</accession>
<evidence type="ECO:0000313" key="3">
    <source>
        <dbReference type="Proteomes" id="UP000243975"/>
    </source>
</evidence>
<dbReference type="PANTHER" id="PTHR33430">
    <property type="entry name" value="MATERNAL EFFECT EMBRYO ARREST PROTEIN"/>
    <property type="match status" value="1"/>
</dbReference>
<dbReference type="EMBL" id="LEKV01004840">
    <property type="protein sequence ID" value="KVH92163.1"/>
    <property type="molecule type" value="Genomic_DNA"/>
</dbReference>
<name>A0A103XJZ0_CYNCS</name>
<keyword evidence="1" id="KW-0472">Membrane</keyword>
<keyword evidence="1" id="KW-0812">Transmembrane</keyword>
<gene>
    <name evidence="2" type="ORF">Ccrd_005801</name>
</gene>
<dbReference type="Gramene" id="KVH92163">
    <property type="protein sequence ID" value="KVH92163"/>
    <property type="gene ID" value="Ccrd_005801"/>
</dbReference>
<organism evidence="2 3">
    <name type="scientific">Cynara cardunculus var. scolymus</name>
    <name type="common">Globe artichoke</name>
    <name type="synonym">Cynara scolymus</name>
    <dbReference type="NCBI Taxonomy" id="59895"/>
    <lineage>
        <taxon>Eukaryota</taxon>
        <taxon>Viridiplantae</taxon>
        <taxon>Streptophyta</taxon>
        <taxon>Embryophyta</taxon>
        <taxon>Tracheophyta</taxon>
        <taxon>Spermatophyta</taxon>
        <taxon>Magnoliopsida</taxon>
        <taxon>eudicotyledons</taxon>
        <taxon>Gunneridae</taxon>
        <taxon>Pentapetalae</taxon>
        <taxon>asterids</taxon>
        <taxon>campanulids</taxon>
        <taxon>Asterales</taxon>
        <taxon>Asteraceae</taxon>
        <taxon>Carduoideae</taxon>
        <taxon>Cardueae</taxon>
        <taxon>Carduinae</taxon>
        <taxon>Cynara</taxon>
    </lineage>
</organism>
<dbReference type="Proteomes" id="UP000243975">
    <property type="component" value="Unassembled WGS sequence"/>
</dbReference>
<dbReference type="AlphaFoldDB" id="A0A103XJZ0"/>
<sequence>MTTATASATGRHKLKSTTIHLMALDGIVNVNSLFTLGFFLWLAVNPTDQRTPLLSPPTPPASCRLPPLKTSSFSMSTLSSFLFSKA</sequence>